<reference evidence="13 14" key="1">
    <citation type="submission" date="2023-08" db="EMBL/GenBank/DDBJ databases">
        <authorList>
            <person name="Joshi A."/>
            <person name="Thite S."/>
        </authorList>
    </citation>
    <scope>NUCLEOTIDE SEQUENCE [LARGE SCALE GENOMIC DNA]</scope>
    <source>
        <strain evidence="13 14">AC40</strain>
    </source>
</reference>
<evidence type="ECO:0000256" key="5">
    <source>
        <dbReference type="ARBA" id="ARBA00023077"/>
    </source>
</evidence>
<dbReference type="PROSITE" id="PS52016">
    <property type="entry name" value="TONB_DEPENDENT_REC_3"/>
    <property type="match status" value="1"/>
</dbReference>
<dbReference type="Pfam" id="PF07715">
    <property type="entry name" value="Plug"/>
    <property type="match status" value="1"/>
</dbReference>
<feature type="signal peptide" evidence="10">
    <location>
        <begin position="1"/>
        <end position="22"/>
    </location>
</feature>
<evidence type="ECO:0000256" key="4">
    <source>
        <dbReference type="ARBA" id="ARBA00022692"/>
    </source>
</evidence>
<feature type="domain" description="TonB-dependent receptor plug" evidence="12">
    <location>
        <begin position="60"/>
        <end position="152"/>
    </location>
</feature>
<feature type="domain" description="TonB-dependent receptor-like beta-barrel" evidence="11">
    <location>
        <begin position="227"/>
        <end position="624"/>
    </location>
</feature>
<evidence type="ECO:0000256" key="10">
    <source>
        <dbReference type="SAM" id="SignalP"/>
    </source>
</evidence>
<dbReference type="Pfam" id="PF00593">
    <property type="entry name" value="TonB_dep_Rec_b-barrel"/>
    <property type="match status" value="1"/>
</dbReference>
<protein>
    <submittedName>
        <fullName evidence="13">TonB-dependent receptor</fullName>
    </submittedName>
</protein>
<dbReference type="InterPro" id="IPR036942">
    <property type="entry name" value="Beta-barrel_TonB_sf"/>
</dbReference>
<proteinExistence type="inferred from homology"/>
<dbReference type="Proteomes" id="UP001231616">
    <property type="component" value="Unassembled WGS sequence"/>
</dbReference>
<keyword evidence="5 9" id="KW-0798">TonB box</keyword>
<keyword evidence="3 8" id="KW-1134">Transmembrane beta strand</keyword>
<evidence type="ECO:0000256" key="7">
    <source>
        <dbReference type="ARBA" id="ARBA00023237"/>
    </source>
</evidence>
<evidence type="ECO:0000259" key="12">
    <source>
        <dbReference type="Pfam" id="PF07715"/>
    </source>
</evidence>
<dbReference type="RefSeq" id="WP_305893481.1">
    <property type="nucleotide sequence ID" value="NZ_JAUZVZ010000010.1"/>
</dbReference>
<comment type="subcellular location">
    <subcellularLocation>
        <location evidence="1 8">Cell outer membrane</location>
        <topology evidence="1 8">Multi-pass membrane protein</topology>
    </subcellularLocation>
</comment>
<dbReference type="InterPro" id="IPR037066">
    <property type="entry name" value="Plug_dom_sf"/>
</dbReference>
<evidence type="ECO:0000256" key="8">
    <source>
        <dbReference type="PROSITE-ProRule" id="PRU01360"/>
    </source>
</evidence>
<gene>
    <name evidence="13" type="ORF">Q3O60_08445</name>
</gene>
<evidence type="ECO:0000256" key="2">
    <source>
        <dbReference type="ARBA" id="ARBA00022448"/>
    </source>
</evidence>
<dbReference type="PANTHER" id="PTHR30069">
    <property type="entry name" value="TONB-DEPENDENT OUTER MEMBRANE RECEPTOR"/>
    <property type="match status" value="1"/>
</dbReference>
<comment type="similarity">
    <text evidence="8 9">Belongs to the TonB-dependent receptor family.</text>
</comment>
<evidence type="ECO:0000259" key="11">
    <source>
        <dbReference type="Pfam" id="PF00593"/>
    </source>
</evidence>
<keyword evidence="14" id="KW-1185">Reference proteome</keyword>
<dbReference type="InterPro" id="IPR012910">
    <property type="entry name" value="Plug_dom"/>
</dbReference>
<accession>A0ABT9GZC3</accession>
<feature type="chain" id="PRO_5047099808" evidence="10">
    <location>
        <begin position="23"/>
        <end position="675"/>
    </location>
</feature>
<keyword evidence="13" id="KW-0675">Receptor</keyword>
<keyword evidence="10" id="KW-0732">Signal</keyword>
<dbReference type="EMBL" id="JAUZVZ010000010">
    <property type="protein sequence ID" value="MDP4536214.1"/>
    <property type="molecule type" value="Genomic_DNA"/>
</dbReference>
<dbReference type="PANTHER" id="PTHR30069:SF28">
    <property type="entry name" value="TONB-DEPENDENT RECEPTOR YNCD-RELATED"/>
    <property type="match status" value="1"/>
</dbReference>
<keyword evidence="6 8" id="KW-0472">Membrane</keyword>
<dbReference type="Gene3D" id="2.170.130.10">
    <property type="entry name" value="TonB-dependent receptor, plug domain"/>
    <property type="match status" value="1"/>
</dbReference>
<dbReference type="SUPFAM" id="SSF56935">
    <property type="entry name" value="Porins"/>
    <property type="match status" value="1"/>
</dbReference>
<dbReference type="InterPro" id="IPR000531">
    <property type="entry name" value="Beta-barrel_TonB"/>
</dbReference>
<evidence type="ECO:0000256" key="3">
    <source>
        <dbReference type="ARBA" id="ARBA00022452"/>
    </source>
</evidence>
<keyword evidence="2 8" id="KW-0813">Transport</keyword>
<evidence type="ECO:0000313" key="14">
    <source>
        <dbReference type="Proteomes" id="UP001231616"/>
    </source>
</evidence>
<dbReference type="Gene3D" id="2.40.170.20">
    <property type="entry name" value="TonB-dependent receptor, beta-barrel domain"/>
    <property type="match status" value="1"/>
</dbReference>
<evidence type="ECO:0000313" key="13">
    <source>
        <dbReference type="EMBL" id="MDP4536214.1"/>
    </source>
</evidence>
<keyword evidence="7 8" id="KW-0998">Cell outer membrane</keyword>
<sequence>MRVLNVTAVVSLALLFAPLIEASEPSTDEPEVIVVTAYQQPSRWLTTAAGIAQNQVTEWQLPQDSARLFEGLPGLQADSRTNYAQDTRLSIRGFGSRSAFGVRGLYLTLDGIPLTNPDGQSQVSSLQLSQIGSVEVLRGPLASLYGNASGGVIQLLSKDITDNSIGLASAHSARSQQWDADLQWQHRDHQLRLAAHRFEHDGFRAQSSATKQQAVLDWRWQFQPGLYSRFRMDWSYDPTLLDPQGISPDDWRVDPQQTHPTAQLFDTRKQSRQLQMAWQLMPEHGEWQLSSWRTEREINQNLAFPGDAITSSGGEILLQRTALGLNAWHRWQLQHDVTVTLGSQLEQSTDRRFGFVNDRGQRGDLRRDEEGQVTRSDLYLRSQWDPTEQWHFIAGVRASQLRFAVDDFFIVPGNPDDSGEKRFREQSWALGSSYLLRPDLSLYASIGQGFETPTLTEMAYQSEGTGLNLDLEAARNQQWEMGLKWLPSTQTRFDVSWFRIDTRNELVVDTALGGRTSFRNAAETQRQGLEMQLDWQQHPSLSHRFSAHWLSARYQGDTLDGKQLPGLARQSLYWQLQWQPWQDERLSTLITSQYRGSVYTSDANDEQAPSYVTVDVAMRLQQQWGGWQWQQWVQLDNLTDRNYVGAVIVNQGNGRSFEPAAPRTLTLGIRAVHVF</sequence>
<comment type="caution">
    <text evidence="13">The sequence shown here is derived from an EMBL/GenBank/DDBJ whole genome shotgun (WGS) entry which is preliminary data.</text>
</comment>
<evidence type="ECO:0000256" key="6">
    <source>
        <dbReference type="ARBA" id="ARBA00023136"/>
    </source>
</evidence>
<dbReference type="InterPro" id="IPR039426">
    <property type="entry name" value="TonB-dep_rcpt-like"/>
</dbReference>
<name>A0ABT9GZC3_9GAMM</name>
<evidence type="ECO:0000256" key="1">
    <source>
        <dbReference type="ARBA" id="ARBA00004571"/>
    </source>
</evidence>
<evidence type="ECO:0000256" key="9">
    <source>
        <dbReference type="RuleBase" id="RU003357"/>
    </source>
</evidence>
<keyword evidence="4 8" id="KW-0812">Transmembrane</keyword>
<organism evidence="13 14">
    <name type="scientific">Alkalimonas collagenimarina</name>
    <dbReference type="NCBI Taxonomy" id="400390"/>
    <lineage>
        <taxon>Bacteria</taxon>
        <taxon>Pseudomonadati</taxon>
        <taxon>Pseudomonadota</taxon>
        <taxon>Gammaproteobacteria</taxon>
        <taxon>Alkalimonas</taxon>
    </lineage>
</organism>